<dbReference type="InterPro" id="IPR008279">
    <property type="entry name" value="PEP-util_enz_mobile_dom"/>
</dbReference>
<feature type="domain" description="PEP-utilising enzyme mobile" evidence="1">
    <location>
        <begin position="340"/>
        <end position="408"/>
    </location>
</feature>
<dbReference type="AlphaFoldDB" id="G2G405"/>
<dbReference type="InterPro" id="IPR002192">
    <property type="entry name" value="PPDK_AMP/ATP-bd"/>
</dbReference>
<dbReference type="GO" id="GO:0016301">
    <property type="term" value="F:kinase activity"/>
    <property type="evidence" value="ECO:0007669"/>
    <property type="project" value="InterPro"/>
</dbReference>
<organism evidence="3 4">
    <name type="scientific">Streptomyces zinciresistens K42</name>
    <dbReference type="NCBI Taxonomy" id="700597"/>
    <lineage>
        <taxon>Bacteria</taxon>
        <taxon>Bacillati</taxon>
        <taxon>Actinomycetota</taxon>
        <taxon>Actinomycetes</taxon>
        <taxon>Kitasatosporales</taxon>
        <taxon>Streptomycetaceae</taxon>
        <taxon>Streptomyces</taxon>
    </lineage>
</organism>
<feature type="domain" description="Pyruvate phosphate dikinase AMP/ATP-binding" evidence="2">
    <location>
        <begin position="69"/>
        <end position="300"/>
    </location>
</feature>
<evidence type="ECO:0000259" key="2">
    <source>
        <dbReference type="Pfam" id="PF01326"/>
    </source>
</evidence>
<dbReference type="Proteomes" id="UP000004217">
    <property type="component" value="Unassembled WGS sequence"/>
</dbReference>
<evidence type="ECO:0000259" key="1">
    <source>
        <dbReference type="Pfam" id="PF00391"/>
    </source>
</evidence>
<dbReference type="Pfam" id="PF01326">
    <property type="entry name" value="PPDK_N"/>
    <property type="match status" value="1"/>
</dbReference>
<dbReference type="InterPro" id="IPR036637">
    <property type="entry name" value="Phosphohistidine_dom_sf"/>
</dbReference>
<dbReference type="GO" id="GO:0005524">
    <property type="term" value="F:ATP binding"/>
    <property type="evidence" value="ECO:0007669"/>
    <property type="project" value="InterPro"/>
</dbReference>
<dbReference type="RefSeq" id="WP_007490691.1">
    <property type="nucleotide sequence ID" value="NZ_AGBF01000001.1"/>
</dbReference>
<keyword evidence="3" id="KW-0670">Pyruvate</keyword>
<dbReference type="PATRIC" id="fig|700597.3.peg.195"/>
<evidence type="ECO:0000313" key="4">
    <source>
        <dbReference type="Proteomes" id="UP000004217"/>
    </source>
</evidence>
<dbReference type="Gene3D" id="3.50.30.10">
    <property type="entry name" value="Phosphohistidine domain"/>
    <property type="match status" value="1"/>
</dbReference>
<dbReference type="Gene3D" id="3.30.1490.20">
    <property type="entry name" value="ATP-grasp fold, A domain"/>
    <property type="match status" value="2"/>
</dbReference>
<accession>G2G405</accession>
<dbReference type="PANTHER" id="PTHR43615">
    <property type="entry name" value="PHOSPHOENOLPYRUVATE SYNTHASE-RELATED"/>
    <property type="match status" value="1"/>
</dbReference>
<keyword evidence="4" id="KW-1185">Reference proteome</keyword>
<dbReference type="EMBL" id="AGBF01000001">
    <property type="protein sequence ID" value="EGX61901.1"/>
    <property type="molecule type" value="Genomic_DNA"/>
</dbReference>
<dbReference type="InterPro" id="IPR051549">
    <property type="entry name" value="PEP_Utilizing_Enz"/>
</dbReference>
<sequence length="531" mass="55042">MTPTPLLPLDQAHNAARVGGKAAALARLLRQGLPVPEGLVVPVGTPESAVPILVDHILAWAEGRAPYGLIARSSAVAEDGAAVSFAGMYASRFTPARSGPLHAAITEVRSSALQPTAQAYARAHGITAALGMAVVIQPALRPTASGVLAAEVLAGRCVRWRIEAVRGLAEPLVSGTQTGEVHSGLRHTAHPVQPAEQRIILMPGAPDELRLPPGEWTTITGVNQDETLAKIKTSQEGVLHLHAPTPWAADPVLSEEHRLTLLDSAVVAAAALSLERIDLEWAFTADGTLHLVQARPLTRPLHEARATGRHCEDGWTGIPAVAGTAAGPAVRIGEGTALTGAVLICGALGPEAAGALLEQPAAVVSTTGGPLSHTAIIARELGIPCVTNVKAATAIPSARLIEVNGTEGTVRPVAGIPEQRTERARLDGAAVVLQRLPTTAAHDGRAATLLLHSPAEHHPVLPTLTASAEHGTVGVLIVDEDVATPELPGFQVIRLKSLGRLLWPVDGGDVPETLVTVDPNGRVLHSRGLHD</sequence>
<proteinExistence type="predicted"/>
<dbReference type="Pfam" id="PF00391">
    <property type="entry name" value="PEP-utilizers"/>
    <property type="match status" value="1"/>
</dbReference>
<dbReference type="SUPFAM" id="SSF56059">
    <property type="entry name" value="Glutathione synthetase ATP-binding domain-like"/>
    <property type="match status" value="1"/>
</dbReference>
<dbReference type="InterPro" id="IPR013815">
    <property type="entry name" value="ATP_grasp_subdomain_1"/>
</dbReference>
<protein>
    <submittedName>
        <fullName evidence="3">Phosphoenolpyruvate synthase</fullName>
    </submittedName>
</protein>
<dbReference type="SUPFAM" id="SSF52009">
    <property type="entry name" value="Phosphohistidine domain"/>
    <property type="match status" value="1"/>
</dbReference>
<reference evidence="3 4" key="1">
    <citation type="submission" date="2011-08" db="EMBL/GenBank/DDBJ databases">
        <authorList>
            <person name="Lin Y."/>
            <person name="Hao X."/>
            <person name="Johnstone L."/>
            <person name="Miller S.J."/>
            <person name="Wei G."/>
            <person name="Rensing C."/>
        </authorList>
    </citation>
    <scope>NUCLEOTIDE SEQUENCE [LARGE SCALE GENOMIC DNA]</scope>
    <source>
        <strain evidence="3 4">K42</strain>
    </source>
</reference>
<dbReference type="Gene3D" id="3.30.470.20">
    <property type="entry name" value="ATP-grasp fold, B domain"/>
    <property type="match status" value="1"/>
</dbReference>
<name>G2G405_9ACTN</name>
<comment type="caution">
    <text evidence="3">The sequence shown here is derived from an EMBL/GenBank/DDBJ whole genome shotgun (WGS) entry which is preliminary data.</text>
</comment>
<evidence type="ECO:0000313" key="3">
    <source>
        <dbReference type="EMBL" id="EGX61901.1"/>
    </source>
</evidence>
<gene>
    <name evidence="3" type="ORF">SZN_01030</name>
</gene>
<dbReference type="PANTHER" id="PTHR43615:SF1">
    <property type="entry name" value="PPDK_N DOMAIN-CONTAINING PROTEIN"/>
    <property type="match status" value="1"/>
</dbReference>